<feature type="region of interest" description="Disordered" evidence="1">
    <location>
        <begin position="34"/>
        <end position="55"/>
    </location>
</feature>
<evidence type="ECO:0000313" key="2">
    <source>
        <dbReference type="EMBL" id="HAF2210453.1"/>
    </source>
</evidence>
<gene>
    <name evidence="2" type="ORF">G9E81_003129</name>
</gene>
<name>A0A743U3Q4_SALER</name>
<sequence length="55" mass="6362">MSNKKDDNKNDDHDYIDFSEEPEGVVTFVFDIDELNNPKPDTDTNPAELEPPPRR</sequence>
<reference evidence="2" key="2">
    <citation type="submission" date="2020-02" db="EMBL/GenBank/DDBJ databases">
        <authorList>
            <consortium name="NCBI Pathogen Detection Project"/>
        </authorList>
    </citation>
    <scope>NUCLEOTIDE SEQUENCE</scope>
    <source>
        <strain evidence="2">MA.GW_S00744-09</strain>
    </source>
</reference>
<feature type="compositionally biased region" description="Basic and acidic residues" evidence="1">
    <location>
        <begin position="1"/>
        <end position="16"/>
    </location>
</feature>
<protein>
    <submittedName>
        <fullName evidence="2">Uncharacterized protein</fullName>
    </submittedName>
</protein>
<comment type="caution">
    <text evidence="2">The sequence shown here is derived from an EMBL/GenBank/DDBJ whole genome shotgun (WGS) entry which is preliminary data.</text>
</comment>
<accession>A0A743U3Q4</accession>
<evidence type="ECO:0000256" key="1">
    <source>
        <dbReference type="SAM" id="MobiDB-lite"/>
    </source>
</evidence>
<feature type="region of interest" description="Disordered" evidence="1">
    <location>
        <begin position="1"/>
        <end position="22"/>
    </location>
</feature>
<dbReference type="AlphaFoldDB" id="A0A743U3Q4"/>
<organism evidence="2">
    <name type="scientific">Salmonella enterica</name>
    <name type="common">Salmonella choleraesuis</name>
    <dbReference type="NCBI Taxonomy" id="28901"/>
    <lineage>
        <taxon>Bacteria</taxon>
        <taxon>Pseudomonadati</taxon>
        <taxon>Pseudomonadota</taxon>
        <taxon>Gammaproteobacteria</taxon>
        <taxon>Enterobacterales</taxon>
        <taxon>Enterobacteriaceae</taxon>
        <taxon>Salmonella</taxon>
    </lineage>
</organism>
<dbReference type="EMBL" id="DAAUNW010000008">
    <property type="protein sequence ID" value="HAF2210453.1"/>
    <property type="molecule type" value="Genomic_DNA"/>
</dbReference>
<reference evidence="2" key="1">
    <citation type="journal article" date="2018" name="Genome Biol.">
        <title>SKESA: strategic k-mer extension for scrupulous assemblies.</title>
        <authorList>
            <person name="Souvorov A."/>
            <person name="Agarwala R."/>
            <person name="Lipman D.J."/>
        </authorList>
    </citation>
    <scope>NUCLEOTIDE SEQUENCE</scope>
    <source>
        <strain evidence="2">MA.GW_S00744-09</strain>
    </source>
</reference>
<proteinExistence type="predicted"/>